<proteinExistence type="predicted"/>
<evidence type="ECO:0000313" key="2">
    <source>
        <dbReference type="EMBL" id="SHF21901.1"/>
    </source>
</evidence>
<feature type="transmembrane region" description="Helical" evidence="1">
    <location>
        <begin position="230"/>
        <end position="258"/>
    </location>
</feature>
<feature type="transmembrane region" description="Helical" evidence="1">
    <location>
        <begin position="200"/>
        <end position="218"/>
    </location>
</feature>
<feature type="transmembrane region" description="Helical" evidence="1">
    <location>
        <begin position="69"/>
        <end position="91"/>
    </location>
</feature>
<reference evidence="3" key="1">
    <citation type="submission" date="2016-11" db="EMBL/GenBank/DDBJ databases">
        <authorList>
            <person name="Varghese N."/>
            <person name="Submissions S."/>
        </authorList>
    </citation>
    <scope>NUCLEOTIDE SEQUENCE [LARGE SCALE GENOMIC DNA]</scope>
    <source>
        <strain evidence="3">DSM 9756</strain>
    </source>
</reference>
<accession>A0A1M4ZV95</accession>
<evidence type="ECO:0008006" key="4">
    <source>
        <dbReference type="Google" id="ProtNLM"/>
    </source>
</evidence>
<protein>
    <recommendedName>
        <fullName evidence="4">MotA/TolQ/ExbB proton channel family protein</fullName>
    </recommendedName>
</protein>
<evidence type="ECO:0000313" key="3">
    <source>
        <dbReference type="Proteomes" id="UP000184076"/>
    </source>
</evidence>
<gene>
    <name evidence="2" type="ORF">SAMN02745206_01547</name>
</gene>
<dbReference type="EMBL" id="FQVB01000013">
    <property type="protein sequence ID" value="SHF21901.1"/>
    <property type="molecule type" value="Genomic_DNA"/>
</dbReference>
<sequence length="318" mass="35382">MEYGIRRYESSQRLWWFVFLLLALAGGIPARGVIRTWVEGAGPSGAAITAESVRQAGFWFQLPWVEKGLAGPVLLFLFGVLLSCLVLRFLWLASQTTGAFVVARSLKKHLGALPGRPKPDGDWLLESPERILPVEQLVRTAHRLPFSLFSLAHKRLRLLLSGAQGLPSSEEMMHREQRLEGVDWHLTGASWEPFRWIARFLPLVGLAQSGWIFFLQLQPVIQGTGEMGDVVVVGATSLLAFVQAVAAALVFAVGAGLVTRLESFLLTRLDGLFYDQLLARLPLHNADTLLILKTLRSQFEDLQRGLQRIEQALKSPSR</sequence>
<dbReference type="RefSeq" id="WP_143156403.1">
    <property type="nucleotide sequence ID" value="NZ_FQVB01000013.1"/>
</dbReference>
<evidence type="ECO:0000256" key="1">
    <source>
        <dbReference type="SAM" id="Phobius"/>
    </source>
</evidence>
<keyword evidence="1" id="KW-0472">Membrane</keyword>
<organism evidence="2 3">
    <name type="scientific">Desulfacinum infernum DSM 9756</name>
    <dbReference type="NCBI Taxonomy" id="1121391"/>
    <lineage>
        <taxon>Bacteria</taxon>
        <taxon>Pseudomonadati</taxon>
        <taxon>Thermodesulfobacteriota</taxon>
        <taxon>Syntrophobacteria</taxon>
        <taxon>Syntrophobacterales</taxon>
        <taxon>Syntrophobacteraceae</taxon>
        <taxon>Desulfacinum</taxon>
    </lineage>
</organism>
<name>A0A1M4ZV95_9BACT</name>
<dbReference type="Proteomes" id="UP000184076">
    <property type="component" value="Unassembled WGS sequence"/>
</dbReference>
<dbReference type="AlphaFoldDB" id="A0A1M4ZV95"/>
<dbReference type="OrthoDB" id="5499031at2"/>
<keyword evidence="3" id="KW-1185">Reference proteome</keyword>
<keyword evidence="1" id="KW-1133">Transmembrane helix</keyword>
<keyword evidence="1" id="KW-0812">Transmembrane</keyword>